<feature type="domain" description="MDMPI C-terminal" evidence="1">
    <location>
        <begin position="166"/>
        <end position="256"/>
    </location>
</feature>
<dbReference type="AlphaFoldDB" id="A0A917WJJ7"/>
<keyword evidence="4" id="KW-1185">Reference proteome</keyword>
<dbReference type="GO" id="GO:0005886">
    <property type="term" value="C:plasma membrane"/>
    <property type="evidence" value="ECO:0007669"/>
    <property type="project" value="TreeGrafter"/>
</dbReference>
<dbReference type="PANTHER" id="PTHR40758:SF1">
    <property type="entry name" value="CONSERVED PROTEIN"/>
    <property type="match status" value="1"/>
</dbReference>
<comment type="caution">
    <text evidence="3">The sequence shown here is derived from an EMBL/GenBank/DDBJ whole genome shotgun (WGS) entry which is preliminary data.</text>
</comment>
<reference evidence="3" key="2">
    <citation type="submission" date="2020-09" db="EMBL/GenBank/DDBJ databases">
        <authorList>
            <person name="Sun Q."/>
            <person name="Zhou Y."/>
        </authorList>
    </citation>
    <scope>NUCLEOTIDE SEQUENCE</scope>
    <source>
        <strain evidence="3">CGMCC 4.7308</strain>
    </source>
</reference>
<proteinExistence type="predicted"/>
<name>A0A917WJJ7_9ACTN</name>
<evidence type="ECO:0008006" key="5">
    <source>
        <dbReference type="Google" id="ProtNLM"/>
    </source>
</evidence>
<organism evidence="3 4">
    <name type="scientific">Nakamurella endophytica</name>
    <dbReference type="NCBI Taxonomy" id="1748367"/>
    <lineage>
        <taxon>Bacteria</taxon>
        <taxon>Bacillati</taxon>
        <taxon>Actinomycetota</taxon>
        <taxon>Actinomycetes</taxon>
        <taxon>Nakamurellales</taxon>
        <taxon>Nakamurellaceae</taxon>
        <taxon>Nakamurella</taxon>
    </lineage>
</organism>
<sequence length="269" mass="28724">MPTDRAGTDGLLPVERYLEVLALAADELLAHAGAAGHDARVPTCPEWTVADLVAHQGVVHRWAAGHLELGDRADGAALERDAEASRPAGRAELEDWFRSGARQLAAAVERAPDDLSALRFLAEPPPARLFWARRQAHETSVHRVDALAARLGRAPVAAEVGVPASVAADGIDELLCGFLPRPRSRVRTADPLTVAVLPDDVDAAWTVRLSDATPATVRGVDESEPADATVRGTAAELYLWLWNRGDGVRVSGAAGLQDLWRAGMQVSWT</sequence>
<dbReference type="InterPro" id="IPR024344">
    <property type="entry name" value="MDMPI_metal-binding"/>
</dbReference>
<evidence type="ECO:0000259" key="2">
    <source>
        <dbReference type="Pfam" id="PF11716"/>
    </source>
</evidence>
<dbReference type="PANTHER" id="PTHR40758">
    <property type="entry name" value="CONSERVED PROTEIN"/>
    <property type="match status" value="1"/>
</dbReference>
<dbReference type="RefSeq" id="WP_188943013.1">
    <property type="nucleotide sequence ID" value="NZ_BMNA01000006.1"/>
</dbReference>
<dbReference type="Pfam" id="PF11716">
    <property type="entry name" value="MDMPI_N"/>
    <property type="match status" value="1"/>
</dbReference>
<evidence type="ECO:0000313" key="3">
    <source>
        <dbReference type="EMBL" id="GGM08678.1"/>
    </source>
</evidence>
<dbReference type="InterPro" id="IPR010872">
    <property type="entry name" value="MDMPI_C-term_domain"/>
</dbReference>
<dbReference type="Proteomes" id="UP000655208">
    <property type="component" value="Unassembled WGS sequence"/>
</dbReference>
<dbReference type="EMBL" id="BMNA01000006">
    <property type="protein sequence ID" value="GGM08678.1"/>
    <property type="molecule type" value="Genomic_DNA"/>
</dbReference>
<reference evidence="3" key="1">
    <citation type="journal article" date="2014" name="Int. J. Syst. Evol. Microbiol.">
        <title>Complete genome sequence of Corynebacterium casei LMG S-19264T (=DSM 44701T), isolated from a smear-ripened cheese.</title>
        <authorList>
            <consortium name="US DOE Joint Genome Institute (JGI-PGF)"/>
            <person name="Walter F."/>
            <person name="Albersmeier A."/>
            <person name="Kalinowski J."/>
            <person name="Ruckert C."/>
        </authorList>
    </citation>
    <scope>NUCLEOTIDE SEQUENCE</scope>
    <source>
        <strain evidence="3">CGMCC 4.7308</strain>
    </source>
</reference>
<evidence type="ECO:0000259" key="1">
    <source>
        <dbReference type="Pfam" id="PF07398"/>
    </source>
</evidence>
<dbReference type="InterPro" id="IPR034660">
    <property type="entry name" value="DinB/YfiT-like"/>
</dbReference>
<feature type="domain" description="Mycothiol-dependent maleylpyruvate isomerase metal-binding" evidence="2">
    <location>
        <begin position="25"/>
        <end position="146"/>
    </location>
</feature>
<dbReference type="SUPFAM" id="SSF109854">
    <property type="entry name" value="DinB/YfiT-like putative metalloenzymes"/>
    <property type="match status" value="1"/>
</dbReference>
<gene>
    <name evidence="3" type="ORF">GCM10011594_30730</name>
</gene>
<protein>
    <recommendedName>
        <fullName evidence="5">Maleylpyruvate isomerase family mycothiol-dependent enzyme</fullName>
    </recommendedName>
</protein>
<dbReference type="NCBIfam" id="TIGR03083">
    <property type="entry name" value="maleylpyruvate isomerase family mycothiol-dependent enzyme"/>
    <property type="match status" value="1"/>
</dbReference>
<dbReference type="Pfam" id="PF07398">
    <property type="entry name" value="MDMPI_C"/>
    <property type="match status" value="1"/>
</dbReference>
<dbReference type="GO" id="GO:0046872">
    <property type="term" value="F:metal ion binding"/>
    <property type="evidence" value="ECO:0007669"/>
    <property type="project" value="InterPro"/>
</dbReference>
<dbReference type="InterPro" id="IPR017517">
    <property type="entry name" value="Maleyloyr_isom"/>
</dbReference>
<accession>A0A917WJJ7</accession>
<evidence type="ECO:0000313" key="4">
    <source>
        <dbReference type="Proteomes" id="UP000655208"/>
    </source>
</evidence>